<name>A0AAE3A9T8_9FIRM</name>
<comment type="caution">
    <text evidence="5">The sequence shown here is derived from an EMBL/GenBank/DDBJ whole genome shotgun (WGS) entry which is preliminary data.</text>
</comment>
<keyword evidence="2" id="KW-0808">Transferase</keyword>
<gene>
    <name evidence="5" type="ORF">LKD36_07665</name>
</gene>
<evidence type="ECO:0000256" key="1">
    <source>
        <dbReference type="ARBA" id="ARBA00010164"/>
    </source>
</evidence>
<comment type="similarity">
    <text evidence="1">Belongs to the HipA Ser/Thr kinase family.</text>
</comment>
<sequence>MNCLCCGKTITDAASSAEKEWQWHKKCVKKFFQTDTLPILDITKEQLETLARETVNEGLTVPGVQKKLSLHLSKELQNRLTMVDYPTGYILKPQTEEFENMPEYEDLAMRLAELMGIQTVPHALIKIGNEYAYITKRIDREITDKEVKLYAMEDFCQLSRRLTQDKYKGSYENCGRIIKKYSIMPGLDLSEMFLRVTASFVMGNSDMHLKNFSLKETEPGNRKFQLSKAYDMLPVNVIMPEDKEQLALTINGKKRNIHKKEFRKLAESCEIAPKAAENMIKRICLMEKKLLTQVDSSYLSEDQKLMVKQLIRERIQVLV</sequence>
<evidence type="ECO:0000256" key="3">
    <source>
        <dbReference type="ARBA" id="ARBA00022777"/>
    </source>
</evidence>
<dbReference type="RefSeq" id="WP_118770049.1">
    <property type="nucleotide sequence ID" value="NZ_JAJEPS010000006.1"/>
</dbReference>
<evidence type="ECO:0000313" key="6">
    <source>
        <dbReference type="Proteomes" id="UP001198220"/>
    </source>
</evidence>
<dbReference type="Gene3D" id="1.10.1070.20">
    <property type="match status" value="1"/>
</dbReference>
<evidence type="ECO:0000313" key="5">
    <source>
        <dbReference type="EMBL" id="MCC2126053.1"/>
    </source>
</evidence>
<dbReference type="InterPro" id="IPR052028">
    <property type="entry name" value="HipA_Ser/Thr_kinase"/>
</dbReference>
<reference evidence="5 6" key="1">
    <citation type="submission" date="2021-10" db="EMBL/GenBank/DDBJ databases">
        <title>Anaerobic single-cell dispensing facilitates the cultivation of human gut bacteria.</title>
        <authorList>
            <person name="Afrizal A."/>
        </authorList>
    </citation>
    <scope>NUCLEOTIDE SEQUENCE [LARGE SCALE GENOMIC DNA]</scope>
    <source>
        <strain evidence="5 6">CLA-AA-H276</strain>
    </source>
</reference>
<dbReference type="Pfam" id="PF07804">
    <property type="entry name" value="HipA_C"/>
    <property type="match status" value="1"/>
</dbReference>
<dbReference type="EMBL" id="JAJEPS010000006">
    <property type="protein sequence ID" value="MCC2126053.1"/>
    <property type="molecule type" value="Genomic_DNA"/>
</dbReference>
<dbReference type="PANTHER" id="PTHR37419">
    <property type="entry name" value="SERINE/THREONINE-PROTEIN KINASE TOXIN HIPA"/>
    <property type="match status" value="1"/>
</dbReference>
<feature type="domain" description="HipA-like C-terminal" evidence="4">
    <location>
        <begin position="60"/>
        <end position="284"/>
    </location>
</feature>
<accession>A0AAE3A9T8</accession>
<keyword evidence="3" id="KW-0418">Kinase</keyword>
<dbReference type="PANTHER" id="PTHR37419:SF1">
    <property type="entry name" value="SERINE_THREONINE-PROTEIN KINASE TOXIN HIPA"/>
    <property type="match status" value="1"/>
</dbReference>
<dbReference type="GO" id="GO:0005829">
    <property type="term" value="C:cytosol"/>
    <property type="evidence" value="ECO:0007669"/>
    <property type="project" value="TreeGrafter"/>
</dbReference>
<protein>
    <submittedName>
        <fullName evidence="5">HipA domain-containing protein</fullName>
    </submittedName>
</protein>
<dbReference type="Proteomes" id="UP001198220">
    <property type="component" value="Unassembled WGS sequence"/>
</dbReference>
<organism evidence="5 6">
    <name type="scientific">Hominiventricola filiformis</name>
    <dbReference type="NCBI Taxonomy" id="2885352"/>
    <lineage>
        <taxon>Bacteria</taxon>
        <taxon>Bacillati</taxon>
        <taxon>Bacillota</taxon>
        <taxon>Clostridia</taxon>
        <taxon>Lachnospirales</taxon>
        <taxon>Lachnospiraceae</taxon>
        <taxon>Hominiventricola</taxon>
    </lineage>
</organism>
<dbReference type="GO" id="GO:0004674">
    <property type="term" value="F:protein serine/threonine kinase activity"/>
    <property type="evidence" value="ECO:0007669"/>
    <property type="project" value="TreeGrafter"/>
</dbReference>
<evidence type="ECO:0000259" key="4">
    <source>
        <dbReference type="Pfam" id="PF07804"/>
    </source>
</evidence>
<evidence type="ECO:0000256" key="2">
    <source>
        <dbReference type="ARBA" id="ARBA00022679"/>
    </source>
</evidence>
<keyword evidence="6" id="KW-1185">Reference proteome</keyword>
<dbReference type="AlphaFoldDB" id="A0AAE3A9T8"/>
<proteinExistence type="inferred from homology"/>
<dbReference type="InterPro" id="IPR012893">
    <property type="entry name" value="HipA-like_C"/>
</dbReference>